<dbReference type="EMBL" id="ABXB03000004">
    <property type="protein sequence ID" value="EFA22312.1"/>
    <property type="molecule type" value="Genomic_DNA"/>
</dbReference>
<dbReference type="Proteomes" id="UP000003656">
    <property type="component" value="Unassembled WGS sequence"/>
</dbReference>
<gene>
    <name evidence="1" type="ORF">BIFGAL_04071</name>
</gene>
<evidence type="ECO:0000313" key="2">
    <source>
        <dbReference type="Proteomes" id="UP000003656"/>
    </source>
</evidence>
<reference evidence="1 2" key="1">
    <citation type="submission" date="2009-11" db="EMBL/GenBank/DDBJ databases">
        <authorList>
            <person name="Weinstock G."/>
            <person name="Sodergren E."/>
            <person name="Clifton S."/>
            <person name="Fulton L."/>
            <person name="Fulton B."/>
            <person name="Courtney L."/>
            <person name="Fronick C."/>
            <person name="Harrison M."/>
            <person name="Strong C."/>
            <person name="Farmer C."/>
            <person name="Delahaunty K."/>
            <person name="Markovic C."/>
            <person name="Hall O."/>
            <person name="Minx P."/>
            <person name="Tomlinson C."/>
            <person name="Mitreva M."/>
            <person name="Nelson J."/>
            <person name="Hou S."/>
            <person name="Wollam A."/>
            <person name="Pepin K.H."/>
            <person name="Johnson M."/>
            <person name="Bhonagiri V."/>
            <person name="Nash W.E."/>
            <person name="Warren W."/>
            <person name="Chinwalla A."/>
            <person name="Mardis E.R."/>
            <person name="Wilson R.K."/>
        </authorList>
    </citation>
    <scope>NUCLEOTIDE SEQUENCE [LARGE SCALE GENOMIC DNA]</scope>
    <source>
        <strain evidence="1 2">DSM 20093</strain>
    </source>
</reference>
<proteinExistence type="predicted"/>
<evidence type="ECO:0000313" key="1">
    <source>
        <dbReference type="EMBL" id="EFA22312.1"/>
    </source>
</evidence>
<sequence>MARSHGHGVFASVVPANAPNFDCGQPVLAGCACIISDSVVETAPHVTQTTRGHGLSSTFRKPGSNHSQLTHIAKPFQPAQSIRYVYYSSVLQDSRGPHGCLPIPVTC</sequence>
<name>D1NW26_9BIFI</name>
<dbReference type="PROSITE" id="PS51257">
    <property type="entry name" value="PROKAR_LIPOPROTEIN"/>
    <property type="match status" value="1"/>
</dbReference>
<dbReference type="AlphaFoldDB" id="D1NW26"/>
<organism evidence="1 2">
    <name type="scientific">Bifidobacterium gallicum DSM 20093 = LMG 11596</name>
    <dbReference type="NCBI Taxonomy" id="561180"/>
    <lineage>
        <taxon>Bacteria</taxon>
        <taxon>Bacillati</taxon>
        <taxon>Actinomycetota</taxon>
        <taxon>Actinomycetes</taxon>
        <taxon>Bifidobacteriales</taxon>
        <taxon>Bifidobacteriaceae</taxon>
        <taxon>Bifidobacterium</taxon>
    </lineage>
</organism>
<comment type="caution">
    <text evidence="1">The sequence shown here is derived from an EMBL/GenBank/DDBJ whole genome shotgun (WGS) entry which is preliminary data.</text>
</comment>
<protein>
    <submittedName>
        <fullName evidence="1">Uncharacterized protein</fullName>
    </submittedName>
</protein>
<accession>D1NW26</accession>